<accession>A0A7L4YIK9</accession>
<evidence type="ECO:0000256" key="3">
    <source>
        <dbReference type="ARBA" id="ARBA00023163"/>
    </source>
</evidence>
<dbReference type="GO" id="GO:0043200">
    <property type="term" value="P:response to amino acid"/>
    <property type="evidence" value="ECO:0007669"/>
    <property type="project" value="TreeGrafter"/>
</dbReference>
<dbReference type="InterPro" id="IPR036388">
    <property type="entry name" value="WH-like_DNA-bd_sf"/>
</dbReference>
<dbReference type="Pfam" id="PF01037">
    <property type="entry name" value="AsnC_trans_reg"/>
    <property type="match status" value="1"/>
</dbReference>
<evidence type="ECO:0000313" key="5">
    <source>
        <dbReference type="EMBL" id="QHB99175.1"/>
    </source>
</evidence>
<dbReference type="Pfam" id="PF13412">
    <property type="entry name" value="HTH_24"/>
    <property type="match status" value="1"/>
</dbReference>
<organism evidence="5 6">
    <name type="scientific">Epidermidibacterium keratini</name>
    <dbReference type="NCBI Taxonomy" id="1891644"/>
    <lineage>
        <taxon>Bacteria</taxon>
        <taxon>Bacillati</taxon>
        <taxon>Actinomycetota</taxon>
        <taxon>Actinomycetes</taxon>
        <taxon>Sporichthyales</taxon>
        <taxon>Sporichthyaceae</taxon>
        <taxon>Epidermidibacterium</taxon>
    </lineage>
</organism>
<dbReference type="GO" id="GO:0005829">
    <property type="term" value="C:cytosol"/>
    <property type="evidence" value="ECO:0007669"/>
    <property type="project" value="TreeGrafter"/>
</dbReference>
<protein>
    <submittedName>
        <fullName evidence="5">Winged helix-turn-helix transcriptional regulator</fullName>
    </submittedName>
</protein>
<dbReference type="InterPro" id="IPR011008">
    <property type="entry name" value="Dimeric_a/b-barrel"/>
</dbReference>
<dbReference type="InterPro" id="IPR000485">
    <property type="entry name" value="AsnC-type_HTH_dom"/>
</dbReference>
<dbReference type="SUPFAM" id="SSF46785">
    <property type="entry name" value="Winged helix' DNA-binding domain"/>
    <property type="match status" value="1"/>
</dbReference>
<evidence type="ECO:0000259" key="4">
    <source>
        <dbReference type="PROSITE" id="PS50956"/>
    </source>
</evidence>
<dbReference type="InParanoid" id="A0A7L4YIK9"/>
<dbReference type="PROSITE" id="PS50956">
    <property type="entry name" value="HTH_ASNC_2"/>
    <property type="match status" value="1"/>
</dbReference>
<keyword evidence="6" id="KW-1185">Reference proteome</keyword>
<dbReference type="AlphaFoldDB" id="A0A7L4YIK9"/>
<dbReference type="InterPro" id="IPR019887">
    <property type="entry name" value="Tscrpt_reg_AsnC/Lrp_C"/>
</dbReference>
<proteinExistence type="predicted"/>
<dbReference type="EMBL" id="CP047156">
    <property type="protein sequence ID" value="QHB99175.1"/>
    <property type="molecule type" value="Genomic_DNA"/>
</dbReference>
<keyword evidence="1" id="KW-0805">Transcription regulation</keyword>
<dbReference type="PANTHER" id="PTHR30154:SF34">
    <property type="entry name" value="TRANSCRIPTIONAL REGULATOR AZLB"/>
    <property type="match status" value="1"/>
</dbReference>
<keyword evidence="3" id="KW-0804">Transcription</keyword>
<dbReference type="PANTHER" id="PTHR30154">
    <property type="entry name" value="LEUCINE-RESPONSIVE REGULATORY PROTEIN"/>
    <property type="match status" value="1"/>
</dbReference>
<evidence type="ECO:0000256" key="2">
    <source>
        <dbReference type="ARBA" id="ARBA00023125"/>
    </source>
</evidence>
<dbReference type="PRINTS" id="PR00033">
    <property type="entry name" value="HTHASNC"/>
</dbReference>
<reference evidence="5 6" key="1">
    <citation type="journal article" date="2018" name="Int. J. Syst. Evol. Microbiol.">
        <title>Epidermidibacterium keratini gen. nov., sp. nov., a member of the family Sporichthyaceae, isolated from keratin epidermis.</title>
        <authorList>
            <person name="Lee D.G."/>
            <person name="Trujillo M.E."/>
            <person name="Kang S."/>
            <person name="Nam J.J."/>
            <person name="Kim Y.J."/>
        </authorList>
    </citation>
    <scope>NUCLEOTIDE SEQUENCE [LARGE SCALE GENOMIC DNA]</scope>
    <source>
        <strain evidence="5 6">EPI-7</strain>
    </source>
</reference>
<dbReference type="InterPro" id="IPR036390">
    <property type="entry name" value="WH_DNA-bd_sf"/>
</dbReference>
<dbReference type="InterPro" id="IPR019888">
    <property type="entry name" value="Tscrpt_reg_AsnC-like"/>
</dbReference>
<feature type="domain" description="HTH asnC-type" evidence="4">
    <location>
        <begin position="4"/>
        <end position="65"/>
    </location>
</feature>
<keyword evidence="2" id="KW-0238">DNA-binding</keyword>
<dbReference type="Gene3D" id="1.10.10.10">
    <property type="entry name" value="Winged helix-like DNA-binding domain superfamily/Winged helix DNA-binding domain"/>
    <property type="match status" value="1"/>
</dbReference>
<dbReference type="KEGG" id="eke:EK0264_01970"/>
<sequence>MLNLDDLDTTLIRLLHEHPRAGHLELSRLAGIARATVTSRLRRMEQAGVITGYGPDLDLEAAGYAVQAFVTLQISQGRLADVQRGLEQIAGVIEAFATTGSSDVVARVVATSHRDLQQTLLLIDTTNGISRSESIVVLSEVIARRLPPLT</sequence>
<dbReference type="OrthoDB" id="9809462at2"/>
<dbReference type="RefSeq" id="WP_159542394.1">
    <property type="nucleotide sequence ID" value="NZ_CP047156.1"/>
</dbReference>
<name>A0A7L4YIK9_9ACTN</name>
<gene>
    <name evidence="5" type="ORF">EK0264_01970</name>
</gene>
<evidence type="ECO:0000256" key="1">
    <source>
        <dbReference type="ARBA" id="ARBA00023015"/>
    </source>
</evidence>
<dbReference type="SMART" id="SM00344">
    <property type="entry name" value="HTH_ASNC"/>
    <property type="match status" value="1"/>
</dbReference>
<dbReference type="SUPFAM" id="SSF54909">
    <property type="entry name" value="Dimeric alpha+beta barrel"/>
    <property type="match status" value="1"/>
</dbReference>
<evidence type="ECO:0000313" key="6">
    <source>
        <dbReference type="Proteomes" id="UP000463857"/>
    </source>
</evidence>
<dbReference type="Proteomes" id="UP000463857">
    <property type="component" value="Chromosome"/>
</dbReference>
<dbReference type="GO" id="GO:0043565">
    <property type="term" value="F:sequence-specific DNA binding"/>
    <property type="evidence" value="ECO:0007669"/>
    <property type="project" value="InterPro"/>
</dbReference>
<dbReference type="Gene3D" id="3.30.70.920">
    <property type="match status" value="1"/>
</dbReference>